<feature type="compositionally biased region" description="Acidic residues" evidence="1">
    <location>
        <begin position="396"/>
        <end position="407"/>
    </location>
</feature>
<keyword evidence="3" id="KW-1185">Reference proteome</keyword>
<accession>A0A2R5G508</accession>
<dbReference type="AlphaFoldDB" id="A0A2R5G508"/>
<feature type="compositionally biased region" description="Low complexity" evidence="1">
    <location>
        <begin position="810"/>
        <end position="827"/>
    </location>
</feature>
<proteinExistence type="predicted"/>
<evidence type="ECO:0000313" key="2">
    <source>
        <dbReference type="EMBL" id="GBG25419.1"/>
    </source>
</evidence>
<feature type="compositionally biased region" description="Polar residues" evidence="1">
    <location>
        <begin position="562"/>
        <end position="572"/>
    </location>
</feature>
<name>A0A2R5G508_9STRA</name>
<organism evidence="2 3">
    <name type="scientific">Hondaea fermentalgiana</name>
    <dbReference type="NCBI Taxonomy" id="2315210"/>
    <lineage>
        <taxon>Eukaryota</taxon>
        <taxon>Sar</taxon>
        <taxon>Stramenopiles</taxon>
        <taxon>Bigyra</taxon>
        <taxon>Labyrinthulomycetes</taxon>
        <taxon>Thraustochytrida</taxon>
        <taxon>Thraustochytriidae</taxon>
        <taxon>Hondaea</taxon>
    </lineage>
</organism>
<feature type="compositionally biased region" description="Acidic residues" evidence="1">
    <location>
        <begin position="878"/>
        <end position="902"/>
    </location>
</feature>
<feature type="compositionally biased region" description="Polar residues" evidence="1">
    <location>
        <begin position="643"/>
        <end position="654"/>
    </location>
</feature>
<feature type="compositionally biased region" description="Polar residues" evidence="1">
    <location>
        <begin position="469"/>
        <end position="479"/>
    </location>
</feature>
<gene>
    <name evidence="2" type="ORF">FCC1311_016372</name>
</gene>
<feature type="region of interest" description="Disordered" evidence="1">
    <location>
        <begin position="340"/>
        <end position="779"/>
    </location>
</feature>
<feature type="compositionally biased region" description="Basic and acidic residues" evidence="1">
    <location>
        <begin position="373"/>
        <end position="384"/>
    </location>
</feature>
<feature type="compositionally biased region" description="Acidic residues" evidence="1">
    <location>
        <begin position="674"/>
        <end position="691"/>
    </location>
</feature>
<sequence>MKHQRTQKLESLARQNPTEPHTQEDLGMLLAEVGDYEEAERFLARALEYGIPSVSLLSTRGHALYALQRYAEAQTLLQRAVNLALTQGRNVRFDTYARLARAAILVGDFSGAQTNCEEALHRVIPSYYASANGRAGTAEPAKGAKTCSSKNVDKDARKSRKQRGESYGGVADLHMIYCEPFSNEHLWALVSRAYSMMGRSTLAHKALGMTRVRKPEDLWLDLADLMLKQEDYLGALGAAEQGLVHCPFKGSLLESKCTALRALSEASKAIPELKEDLADATALLESIVAVQPITGRSARAKNLLKGMKSSVSCAAFSRAEFELDVGGAASPRFARTLALADDAAPVRSDNEEDEDEDEEEDDDDAREQEEDEEKHSSLQEKWYLEDGNGSPKTYEEESDLEYEDDETATPRQQQESTMRLYAAGGMMTQRSGNANDGQSGDDEAKPREDRITRLQRMRTQRETMARLASQKSTKSQLLGDNSGGMSRMSWSDKQRSSRVMGHPPPMRPQSSKLRFKKPPLVHQQSWPPREDTTPSGRPQSAPRDSRFSRSRETAGTKVKLTRLSTRLTQEESLASLHMDDASRSTRRLQTHAEHEDAKVVDSGLEESRKGDKDKDGAQVAPVQGIDLSRLLQNGPAPVVPSSRAVSERTNSTAAAASESDGAEIVEELATSIFEPEEEGETPGSEPEDLVDDAAKNSDKEDNMSVVEEELSGESEAAAQSQNGEGSISSSDGIKKEDEGEGKEVRRESLEPPDESGTTSSPQAQGQVKRLSQVQTLDDVRAVSVVDPVGSVRALLNLIEIEDQSERAKRTYSSLSSSKTSRPRTTASLSDKPMEPVAEAVGETEDVETKAVDSLGPPTTKPVNPVEAAEALLSLIADEFSESEDEDQHLDQDLDSDDSEVLF</sequence>
<protein>
    <submittedName>
        <fullName evidence="2">Uncharacterized protein</fullName>
    </submittedName>
</protein>
<feature type="region of interest" description="Disordered" evidence="1">
    <location>
        <begin position="1"/>
        <end position="23"/>
    </location>
</feature>
<dbReference type="SUPFAM" id="SSF48452">
    <property type="entry name" value="TPR-like"/>
    <property type="match status" value="1"/>
</dbReference>
<feature type="region of interest" description="Disordered" evidence="1">
    <location>
        <begin position="137"/>
        <end position="164"/>
    </location>
</feature>
<dbReference type="EMBL" id="BEYU01000012">
    <property type="protein sequence ID" value="GBG25419.1"/>
    <property type="molecule type" value="Genomic_DNA"/>
</dbReference>
<feature type="compositionally biased region" description="Basic and acidic residues" evidence="1">
    <location>
        <begin position="543"/>
        <end position="554"/>
    </location>
</feature>
<evidence type="ECO:0000313" key="3">
    <source>
        <dbReference type="Proteomes" id="UP000241890"/>
    </source>
</evidence>
<feature type="compositionally biased region" description="Basic and acidic residues" evidence="1">
    <location>
        <begin position="732"/>
        <end position="749"/>
    </location>
</feature>
<feature type="region of interest" description="Disordered" evidence="1">
    <location>
        <begin position="877"/>
        <end position="902"/>
    </location>
</feature>
<dbReference type="Proteomes" id="UP000241890">
    <property type="component" value="Unassembled WGS sequence"/>
</dbReference>
<reference evidence="2 3" key="1">
    <citation type="submission" date="2017-12" db="EMBL/GenBank/DDBJ databases">
        <title>Sequencing, de novo assembly and annotation of complete genome of a new Thraustochytrid species, strain FCC1311.</title>
        <authorList>
            <person name="Sedici K."/>
            <person name="Godart F."/>
            <person name="Aiese Cigliano R."/>
            <person name="Sanseverino W."/>
            <person name="Barakat M."/>
            <person name="Ortet P."/>
            <person name="Marechal E."/>
            <person name="Cagnac O."/>
            <person name="Amato A."/>
        </authorList>
    </citation>
    <scope>NUCLEOTIDE SEQUENCE [LARGE SCALE GENOMIC DNA]</scope>
</reference>
<evidence type="ECO:0000256" key="1">
    <source>
        <dbReference type="SAM" id="MobiDB-lite"/>
    </source>
</evidence>
<dbReference type="InParanoid" id="A0A2R5G508"/>
<dbReference type="Gene3D" id="1.25.40.10">
    <property type="entry name" value="Tetratricopeptide repeat domain"/>
    <property type="match status" value="1"/>
</dbReference>
<comment type="caution">
    <text evidence="2">The sequence shown here is derived from an EMBL/GenBank/DDBJ whole genome shotgun (WGS) entry which is preliminary data.</text>
</comment>
<feature type="compositionally biased region" description="Basic and acidic residues" evidence="1">
    <location>
        <begin position="692"/>
        <end position="702"/>
    </location>
</feature>
<feature type="compositionally biased region" description="Polar residues" evidence="1">
    <location>
        <begin position="755"/>
        <end position="775"/>
    </location>
</feature>
<feature type="compositionally biased region" description="Basic and acidic residues" evidence="1">
    <location>
        <begin position="590"/>
        <end position="616"/>
    </location>
</feature>
<feature type="compositionally biased region" description="Polar residues" evidence="1">
    <location>
        <begin position="721"/>
        <end position="730"/>
    </location>
</feature>
<feature type="region of interest" description="Disordered" evidence="1">
    <location>
        <begin position="802"/>
        <end position="863"/>
    </location>
</feature>
<dbReference type="InterPro" id="IPR011990">
    <property type="entry name" value="TPR-like_helical_dom_sf"/>
</dbReference>
<feature type="compositionally biased region" description="Acidic residues" evidence="1">
    <location>
        <begin position="350"/>
        <end position="372"/>
    </location>
</feature>
<feature type="compositionally biased region" description="Basic and acidic residues" evidence="1">
    <location>
        <begin position="442"/>
        <end position="452"/>
    </location>
</feature>
<feature type="compositionally biased region" description="Polar residues" evidence="1">
    <location>
        <begin position="428"/>
        <end position="438"/>
    </location>
</feature>